<dbReference type="Proteomes" id="UP000828251">
    <property type="component" value="Unassembled WGS sequence"/>
</dbReference>
<dbReference type="EMBL" id="JAIQCV010000005">
    <property type="protein sequence ID" value="KAH1096140.1"/>
    <property type="molecule type" value="Genomic_DNA"/>
</dbReference>
<keyword evidence="2" id="KW-1185">Reference proteome</keyword>
<organism evidence="1 2">
    <name type="scientific">Gossypium stocksii</name>
    <dbReference type="NCBI Taxonomy" id="47602"/>
    <lineage>
        <taxon>Eukaryota</taxon>
        <taxon>Viridiplantae</taxon>
        <taxon>Streptophyta</taxon>
        <taxon>Embryophyta</taxon>
        <taxon>Tracheophyta</taxon>
        <taxon>Spermatophyta</taxon>
        <taxon>Magnoliopsida</taxon>
        <taxon>eudicotyledons</taxon>
        <taxon>Gunneridae</taxon>
        <taxon>Pentapetalae</taxon>
        <taxon>rosids</taxon>
        <taxon>malvids</taxon>
        <taxon>Malvales</taxon>
        <taxon>Malvaceae</taxon>
        <taxon>Malvoideae</taxon>
        <taxon>Gossypium</taxon>
    </lineage>
</organism>
<protein>
    <submittedName>
        <fullName evidence="1">Uncharacterized protein</fullName>
    </submittedName>
</protein>
<evidence type="ECO:0000313" key="1">
    <source>
        <dbReference type="EMBL" id="KAH1096140.1"/>
    </source>
</evidence>
<sequence length="99" mass="11248">MFPSHTCRGTLFMMGPVSQMKLKVALTPVQITTAPTLRPKKRHWSEAEPYMQNSTGYAEIYSERLCVRAYKINSCFLHGSMHVASYYIYMSFGVSICVA</sequence>
<comment type="caution">
    <text evidence="1">The sequence shown here is derived from an EMBL/GenBank/DDBJ whole genome shotgun (WGS) entry which is preliminary data.</text>
</comment>
<evidence type="ECO:0000313" key="2">
    <source>
        <dbReference type="Proteomes" id="UP000828251"/>
    </source>
</evidence>
<accession>A0A9D4A7J0</accession>
<dbReference type="AlphaFoldDB" id="A0A9D4A7J0"/>
<name>A0A9D4A7J0_9ROSI</name>
<proteinExistence type="predicted"/>
<reference evidence="1 2" key="1">
    <citation type="journal article" date="2021" name="Plant Biotechnol. J.">
        <title>Multi-omics assisted identification of the key and species-specific regulatory components of drought-tolerant mechanisms in Gossypium stocksii.</title>
        <authorList>
            <person name="Yu D."/>
            <person name="Ke L."/>
            <person name="Zhang D."/>
            <person name="Wu Y."/>
            <person name="Sun Y."/>
            <person name="Mei J."/>
            <person name="Sun J."/>
            <person name="Sun Y."/>
        </authorList>
    </citation>
    <scope>NUCLEOTIDE SEQUENCE [LARGE SCALE GENOMIC DNA]</scope>
    <source>
        <strain evidence="2">cv. E1</strain>
        <tissue evidence="1">Leaf</tissue>
    </source>
</reference>
<gene>
    <name evidence="1" type="ORF">J1N35_013061</name>
</gene>